<keyword evidence="3" id="KW-0238">DNA-binding</keyword>
<dbReference type="Gene3D" id="1.10.443.10">
    <property type="entry name" value="Intergrase catalytic core"/>
    <property type="match status" value="1"/>
</dbReference>
<dbReference type="EMBL" id="LBJQ01000005">
    <property type="protein sequence ID" value="RXH38370.1"/>
    <property type="molecule type" value="Genomic_DNA"/>
</dbReference>
<dbReference type="Gene3D" id="1.10.150.130">
    <property type="match status" value="1"/>
</dbReference>
<dbReference type="SUPFAM" id="SSF56349">
    <property type="entry name" value="DNA breaking-rejoining enzymes"/>
    <property type="match status" value="1"/>
</dbReference>
<evidence type="ECO:0000313" key="7">
    <source>
        <dbReference type="Proteomes" id="UP000289546"/>
    </source>
</evidence>
<evidence type="ECO:0000259" key="5">
    <source>
        <dbReference type="PROSITE" id="PS51898"/>
    </source>
</evidence>
<dbReference type="GO" id="GO:0015074">
    <property type="term" value="P:DNA integration"/>
    <property type="evidence" value="ECO:0007669"/>
    <property type="project" value="UniProtKB-KW"/>
</dbReference>
<comment type="similarity">
    <text evidence="1">Belongs to the 'phage' integrase family.</text>
</comment>
<organism evidence="6 7">
    <name type="scientific">Bradyrhizobium nanningense</name>
    <dbReference type="NCBI Taxonomy" id="1325118"/>
    <lineage>
        <taxon>Bacteria</taxon>
        <taxon>Pseudomonadati</taxon>
        <taxon>Pseudomonadota</taxon>
        <taxon>Alphaproteobacteria</taxon>
        <taxon>Hyphomicrobiales</taxon>
        <taxon>Nitrobacteraceae</taxon>
        <taxon>Bradyrhizobium</taxon>
    </lineage>
</organism>
<dbReference type="InterPro" id="IPR011010">
    <property type="entry name" value="DNA_brk_join_enz"/>
</dbReference>
<gene>
    <name evidence="6" type="ORF">XH99_01000</name>
</gene>
<dbReference type="PROSITE" id="PS51898">
    <property type="entry name" value="TYR_RECOMBINASE"/>
    <property type="match status" value="1"/>
</dbReference>
<evidence type="ECO:0000313" key="6">
    <source>
        <dbReference type="EMBL" id="RXH38370.1"/>
    </source>
</evidence>
<dbReference type="GO" id="GO:0006310">
    <property type="term" value="P:DNA recombination"/>
    <property type="evidence" value="ECO:0007669"/>
    <property type="project" value="UniProtKB-KW"/>
</dbReference>
<keyword evidence="2" id="KW-0229">DNA integration</keyword>
<comment type="caution">
    <text evidence="6">The sequence shown here is derived from an EMBL/GenBank/DDBJ whole genome shotgun (WGS) entry which is preliminary data.</text>
</comment>
<dbReference type="Proteomes" id="UP000289546">
    <property type="component" value="Unassembled WGS sequence"/>
</dbReference>
<evidence type="ECO:0000256" key="1">
    <source>
        <dbReference type="ARBA" id="ARBA00008857"/>
    </source>
</evidence>
<keyword evidence="7" id="KW-1185">Reference proteome</keyword>
<protein>
    <recommendedName>
        <fullName evidence="5">Tyr recombinase domain-containing protein</fullName>
    </recommendedName>
</protein>
<dbReference type="Pfam" id="PF00589">
    <property type="entry name" value="Phage_integrase"/>
    <property type="match status" value="1"/>
</dbReference>
<proteinExistence type="inferred from homology"/>
<keyword evidence="4" id="KW-0233">DNA recombination</keyword>
<reference evidence="6 7" key="1">
    <citation type="submission" date="2015-04" db="EMBL/GenBank/DDBJ databases">
        <title>Comparative genomics of rhizobia nodulating Arachis hypogaea in China.</title>
        <authorList>
            <person name="Li Y."/>
        </authorList>
    </citation>
    <scope>NUCLEOTIDE SEQUENCE [LARGE SCALE GENOMIC DNA]</scope>
    <source>
        <strain evidence="6 7">CCBAU 51757</strain>
    </source>
</reference>
<dbReference type="AlphaFoldDB" id="A0A4Q0SII8"/>
<dbReference type="InterPro" id="IPR050808">
    <property type="entry name" value="Phage_Integrase"/>
</dbReference>
<accession>A0A4Q0SII8</accession>
<dbReference type="PANTHER" id="PTHR30629:SF2">
    <property type="entry name" value="PROPHAGE INTEGRASE INTS-RELATED"/>
    <property type="match status" value="1"/>
</dbReference>
<dbReference type="GO" id="GO:0003677">
    <property type="term" value="F:DNA binding"/>
    <property type="evidence" value="ECO:0007669"/>
    <property type="project" value="UniProtKB-KW"/>
</dbReference>
<evidence type="ECO:0000256" key="3">
    <source>
        <dbReference type="ARBA" id="ARBA00023125"/>
    </source>
</evidence>
<dbReference type="PANTHER" id="PTHR30629">
    <property type="entry name" value="PROPHAGE INTEGRASE"/>
    <property type="match status" value="1"/>
</dbReference>
<dbReference type="InterPro" id="IPR010998">
    <property type="entry name" value="Integrase_recombinase_N"/>
</dbReference>
<sequence length="465" mass="52238">MFETTTIPAADATDARGRARRKVLTNRDCASKSGKPKAYDAKCDGLYVRRTTTGPNTFSALVRVKGTRQKRPYWLGCFDAETFNVDHARSAYYALMARIDAGENVFATARRDKRVKTKQGRTVDDLAIEYLDYIREPVKKKDGKMRARIESHKIIEGYFRNLVSPRFGRMTASDLTNDDVATLACDMMSGKYNGKPSVSSARHMRTALSGLYRWAREAGRGYVIKTCQPMVDLPSLPAEHPRTRALTPEEIRILWQGLERDDLPWDRMTCLAIKFGLATMLRSWEFLAIHHDELHDLDGKAFIRVPVVRVKKRRIIEQPLNSLALDILREAMKKSNQREFVFFGRFGAEAPLARKGMAEALRGTKKTPGLCALLGLKPFTPHDLRRTAATLLGNAGFGDGIIGRCLDHHTTRDRDGTDVSRVTGVYNQSTYREAKRPVLDALAVRLREIISEPDGAGQLAFAFAA</sequence>
<dbReference type="InterPro" id="IPR013762">
    <property type="entry name" value="Integrase-like_cat_sf"/>
</dbReference>
<feature type="domain" description="Tyr recombinase" evidence="5">
    <location>
        <begin position="241"/>
        <end position="440"/>
    </location>
</feature>
<dbReference type="InterPro" id="IPR002104">
    <property type="entry name" value="Integrase_catalytic"/>
</dbReference>
<evidence type="ECO:0000256" key="4">
    <source>
        <dbReference type="ARBA" id="ARBA00023172"/>
    </source>
</evidence>
<name>A0A4Q0SII8_9BRAD</name>
<evidence type="ECO:0000256" key="2">
    <source>
        <dbReference type="ARBA" id="ARBA00022908"/>
    </source>
</evidence>
<dbReference type="OrthoDB" id="9795573at2"/>